<evidence type="ECO:0000313" key="1">
    <source>
        <dbReference type="EMBL" id="KAJ4718932.1"/>
    </source>
</evidence>
<comment type="caution">
    <text evidence="1">The sequence shown here is derived from an EMBL/GenBank/DDBJ whole genome shotgun (WGS) entry which is preliminary data.</text>
</comment>
<proteinExistence type="predicted"/>
<dbReference type="Proteomes" id="UP001164539">
    <property type="component" value="Chromosome 5"/>
</dbReference>
<name>A0ACC1Y6S3_MELAZ</name>
<reference evidence="1 2" key="1">
    <citation type="journal article" date="2023" name="Science">
        <title>Complex scaffold remodeling in plant triterpene biosynthesis.</title>
        <authorList>
            <person name="De La Pena R."/>
            <person name="Hodgson H."/>
            <person name="Liu J.C."/>
            <person name="Stephenson M.J."/>
            <person name="Martin A.C."/>
            <person name="Owen C."/>
            <person name="Harkess A."/>
            <person name="Leebens-Mack J."/>
            <person name="Jimenez L.E."/>
            <person name="Osbourn A."/>
            <person name="Sattely E.S."/>
        </authorList>
    </citation>
    <scope>NUCLEOTIDE SEQUENCE [LARGE SCALE GENOMIC DNA]</scope>
    <source>
        <strain evidence="2">cv. JPN11</strain>
        <tissue evidence="1">Leaf</tissue>
    </source>
</reference>
<organism evidence="1 2">
    <name type="scientific">Melia azedarach</name>
    <name type="common">Chinaberry tree</name>
    <dbReference type="NCBI Taxonomy" id="155640"/>
    <lineage>
        <taxon>Eukaryota</taxon>
        <taxon>Viridiplantae</taxon>
        <taxon>Streptophyta</taxon>
        <taxon>Embryophyta</taxon>
        <taxon>Tracheophyta</taxon>
        <taxon>Spermatophyta</taxon>
        <taxon>Magnoliopsida</taxon>
        <taxon>eudicotyledons</taxon>
        <taxon>Gunneridae</taxon>
        <taxon>Pentapetalae</taxon>
        <taxon>rosids</taxon>
        <taxon>malvids</taxon>
        <taxon>Sapindales</taxon>
        <taxon>Meliaceae</taxon>
        <taxon>Melia</taxon>
    </lineage>
</organism>
<accession>A0ACC1Y6S3</accession>
<gene>
    <name evidence="1" type="ORF">OWV82_010563</name>
</gene>
<sequence length="221" mass="25582">MDPPMCYYPNEGYDGNIGECDIYGNKGFATFNPIYEDSLFSSSTPWLDAPMISDELSFPYNTFNYSVSNVNDDASSRSQNYHPNSHDMIKQREKNDQQAIGYDGNEEEWGINGNNSYGIDYQDPKHNLENMISTLWLDDPMMFYKENESIDVNSLEAEKRPVHLKLDQVTTNRILPSRATNSNKKRLQVKKNTKPKPKCRNTSFLKNVVKFLEEYKKKSNK</sequence>
<keyword evidence="2" id="KW-1185">Reference proteome</keyword>
<evidence type="ECO:0000313" key="2">
    <source>
        <dbReference type="Proteomes" id="UP001164539"/>
    </source>
</evidence>
<dbReference type="EMBL" id="CM051398">
    <property type="protein sequence ID" value="KAJ4718932.1"/>
    <property type="molecule type" value="Genomic_DNA"/>
</dbReference>
<protein>
    <submittedName>
        <fullName evidence="1">Uncharacterized protein</fullName>
    </submittedName>
</protein>